<accession>A0A8H3IHZ1</accession>
<evidence type="ECO:0000313" key="3">
    <source>
        <dbReference type="EMBL" id="CAF9919403.1"/>
    </source>
</evidence>
<dbReference type="AlphaFoldDB" id="A0A8H3IHZ1"/>
<feature type="compositionally biased region" description="Basic and acidic residues" evidence="1">
    <location>
        <begin position="208"/>
        <end position="219"/>
    </location>
</feature>
<comment type="caution">
    <text evidence="3">The sequence shown here is derived from an EMBL/GenBank/DDBJ whole genome shotgun (WGS) entry which is preliminary data.</text>
</comment>
<feature type="compositionally biased region" description="Polar residues" evidence="1">
    <location>
        <begin position="71"/>
        <end position="113"/>
    </location>
</feature>
<sequence>MKYTHPILVSLLILNPLSTTIAARSHTKDPLRFVGGPVESVSIHENNDSRLFRREPGPCLSKDCIRRPVESNASGGRNRQQTRASSPAGSPRNPASSSMEGAQQSIEQAQVNPQRRGRSVNGATKPSGNQSPSDGASRGRSPVASSSSSRGAGDPGPSRITESPAQSRSQAPDQGTSRSLSQGRSQSPPQSARRSYDSDSSLGSWRPRTFDYDSSDLGHSRSTSSASSRDDPAVDPIRISAKMKGPGAMYAFKGEKEGQMRPELDTRIHIVKKGREKEKTWSHPANVNAYFESGKGGSYTVEAQGRNVWATPREGNRREFSTRQTARQRILPTSPDPDKVSKIQAAIRLGDEQSRASFLNRVPPAMEANSDHPPDPPAKVSVSAGGPAATYVTGANYRSVF</sequence>
<dbReference type="EMBL" id="CAJPDQ010000014">
    <property type="protein sequence ID" value="CAF9919403.1"/>
    <property type="molecule type" value="Genomic_DNA"/>
</dbReference>
<protein>
    <submittedName>
        <fullName evidence="3">Uncharacterized protein</fullName>
    </submittedName>
</protein>
<feature type="region of interest" description="Disordered" evidence="1">
    <location>
        <begin position="54"/>
        <end position="242"/>
    </location>
</feature>
<keyword evidence="4" id="KW-1185">Reference proteome</keyword>
<evidence type="ECO:0000313" key="4">
    <source>
        <dbReference type="Proteomes" id="UP000664169"/>
    </source>
</evidence>
<dbReference type="Proteomes" id="UP000664169">
    <property type="component" value="Unassembled WGS sequence"/>
</dbReference>
<feature type="compositionally biased region" description="Polar residues" evidence="1">
    <location>
        <begin position="121"/>
        <end position="134"/>
    </location>
</feature>
<gene>
    <name evidence="3" type="ORF">GOMPHAMPRED_001788</name>
</gene>
<name>A0A8H3IHZ1_9LECA</name>
<feature type="compositionally biased region" description="Polar residues" evidence="1">
    <location>
        <begin position="160"/>
        <end position="173"/>
    </location>
</feature>
<feature type="region of interest" description="Disordered" evidence="1">
    <location>
        <begin position="363"/>
        <end position="389"/>
    </location>
</feature>
<feature type="region of interest" description="Disordered" evidence="1">
    <location>
        <begin position="313"/>
        <end position="338"/>
    </location>
</feature>
<feature type="compositionally biased region" description="Low complexity" evidence="1">
    <location>
        <begin position="174"/>
        <end position="193"/>
    </location>
</feature>
<feature type="compositionally biased region" description="Low complexity" evidence="1">
    <location>
        <begin position="135"/>
        <end position="159"/>
    </location>
</feature>
<evidence type="ECO:0000256" key="2">
    <source>
        <dbReference type="SAM" id="SignalP"/>
    </source>
</evidence>
<keyword evidence="2" id="KW-0732">Signal</keyword>
<organism evidence="3 4">
    <name type="scientific">Gomphillus americanus</name>
    <dbReference type="NCBI Taxonomy" id="1940652"/>
    <lineage>
        <taxon>Eukaryota</taxon>
        <taxon>Fungi</taxon>
        <taxon>Dikarya</taxon>
        <taxon>Ascomycota</taxon>
        <taxon>Pezizomycotina</taxon>
        <taxon>Lecanoromycetes</taxon>
        <taxon>OSLEUM clade</taxon>
        <taxon>Ostropomycetidae</taxon>
        <taxon>Ostropales</taxon>
        <taxon>Graphidaceae</taxon>
        <taxon>Gomphilloideae</taxon>
        <taxon>Gomphillus</taxon>
    </lineage>
</organism>
<reference evidence="3" key="1">
    <citation type="submission" date="2021-03" db="EMBL/GenBank/DDBJ databases">
        <authorList>
            <person name="Tagirdzhanova G."/>
        </authorList>
    </citation>
    <scope>NUCLEOTIDE SEQUENCE</scope>
</reference>
<feature type="chain" id="PRO_5034377759" evidence="2">
    <location>
        <begin position="23"/>
        <end position="401"/>
    </location>
</feature>
<evidence type="ECO:0000256" key="1">
    <source>
        <dbReference type="SAM" id="MobiDB-lite"/>
    </source>
</evidence>
<feature type="signal peptide" evidence="2">
    <location>
        <begin position="1"/>
        <end position="22"/>
    </location>
</feature>
<proteinExistence type="predicted"/>